<gene>
    <name evidence="2" type="ORF">SDC9_66593</name>
</gene>
<evidence type="ECO:0000259" key="1">
    <source>
        <dbReference type="PROSITE" id="PS50943"/>
    </source>
</evidence>
<dbReference type="CDD" id="cd00093">
    <property type="entry name" value="HTH_XRE"/>
    <property type="match status" value="1"/>
</dbReference>
<dbReference type="InterPro" id="IPR010982">
    <property type="entry name" value="Lambda_DNA-bd_dom_sf"/>
</dbReference>
<dbReference type="InterPro" id="IPR001387">
    <property type="entry name" value="Cro/C1-type_HTH"/>
</dbReference>
<dbReference type="SUPFAM" id="SSF47413">
    <property type="entry name" value="lambda repressor-like DNA-binding domains"/>
    <property type="match status" value="1"/>
</dbReference>
<sequence>MPATPLLTEAHLRQLLRAGRKRARITQAELAERLGLSQARVSQLENAPDAMTIGVLLQWLKYIGLELRYVDTLKPEALPAGESAAPYDSSTNRQVAPVGIPAAPISGQLMAQENQPDHDPFMREQTSAQHVTNDGDAVQLPDMAADLDQQLDALEQLISESGKPFENSTK</sequence>
<dbReference type="PROSITE" id="PS50943">
    <property type="entry name" value="HTH_CROC1"/>
    <property type="match status" value="1"/>
</dbReference>
<evidence type="ECO:0000313" key="2">
    <source>
        <dbReference type="EMBL" id="MPM20164.1"/>
    </source>
</evidence>
<proteinExistence type="predicted"/>
<dbReference type="Gene3D" id="1.10.260.40">
    <property type="entry name" value="lambda repressor-like DNA-binding domains"/>
    <property type="match status" value="1"/>
</dbReference>
<dbReference type="GO" id="GO:0003677">
    <property type="term" value="F:DNA binding"/>
    <property type="evidence" value="ECO:0007669"/>
    <property type="project" value="InterPro"/>
</dbReference>
<organism evidence="2">
    <name type="scientific">bioreactor metagenome</name>
    <dbReference type="NCBI Taxonomy" id="1076179"/>
    <lineage>
        <taxon>unclassified sequences</taxon>
        <taxon>metagenomes</taxon>
        <taxon>ecological metagenomes</taxon>
    </lineage>
</organism>
<comment type="caution">
    <text evidence="2">The sequence shown here is derived from an EMBL/GenBank/DDBJ whole genome shotgun (WGS) entry which is preliminary data.</text>
</comment>
<reference evidence="2" key="1">
    <citation type="submission" date="2019-08" db="EMBL/GenBank/DDBJ databases">
        <authorList>
            <person name="Kucharzyk K."/>
            <person name="Murdoch R.W."/>
            <person name="Higgins S."/>
            <person name="Loffler F."/>
        </authorList>
    </citation>
    <scope>NUCLEOTIDE SEQUENCE</scope>
</reference>
<name>A0A644Y1Q7_9ZZZZ</name>
<dbReference type="SMART" id="SM00530">
    <property type="entry name" value="HTH_XRE"/>
    <property type="match status" value="1"/>
</dbReference>
<dbReference type="Pfam" id="PF01381">
    <property type="entry name" value="HTH_3"/>
    <property type="match status" value="1"/>
</dbReference>
<feature type="domain" description="HTH cro/C1-type" evidence="1">
    <location>
        <begin position="16"/>
        <end position="70"/>
    </location>
</feature>
<protein>
    <recommendedName>
        <fullName evidence="1">HTH cro/C1-type domain-containing protein</fullName>
    </recommendedName>
</protein>
<accession>A0A644Y1Q7</accession>
<dbReference type="AlphaFoldDB" id="A0A644Y1Q7"/>
<dbReference type="EMBL" id="VSSQ01003326">
    <property type="protein sequence ID" value="MPM20164.1"/>
    <property type="molecule type" value="Genomic_DNA"/>
</dbReference>